<evidence type="ECO:0000259" key="7">
    <source>
        <dbReference type="PROSITE" id="PS50801"/>
    </source>
</evidence>
<dbReference type="Proteomes" id="UP000053201">
    <property type="component" value="Unassembled WGS sequence"/>
</dbReference>
<evidence type="ECO:0000256" key="5">
    <source>
        <dbReference type="SAM" id="MobiDB-lite"/>
    </source>
</evidence>
<evidence type="ECO:0000256" key="1">
    <source>
        <dbReference type="ARBA" id="ARBA00004141"/>
    </source>
</evidence>
<dbReference type="InterPro" id="IPR036513">
    <property type="entry name" value="STAS_dom_sf"/>
</dbReference>
<accession>A0A0L0H533</accession>
<sequence>MPAFHKNSLSPFASAEQDQGLNNDNIGPVSESTPLLDTSVDGFESTDNDKLFGSPVELRRRDGCKDSYSAYYKAFQTRLRYYVPVIGWLPKYNFRRNLQSDLIAGITVAFLLVPQGLSYAQALVKIPPIHGLFTASIPLLVYGFLGTSRQLSLGPEALISILVGATIKEYSASKEPRHGSIPSLGAADPQQEAVEIALVLCLMVGILTFLLGFFRLGFLDSVLSRALLRGFVLAVAMVVMIDMADTLLGISPPSNQCGHGPSKPVDPAPDGESPIQKLFDTLSKLGQAHPLTTILSASSISFLIGMKVLKAKFGKKRWLQVIPEILVLVVVTTILCQVFRWDCQGVAILNVKGSDSAEYRYPKLPTMTLSRIRALMLSAILISVIGFVESIVVAKTYATKHNYSVSPNRELVAIGVSNIVGSILGAYPAFGSLGRSAVNDTAGAKTQMAGFFTGIVVLCTTIWLLPFFQFLPKAVCSSIIVVAALKLVELEDVHFMLRLRAWKDVGLMMITFLTTILLSIESGTLLSVGISLLLVIKHTTKTRLAILGHILVVDPRTGNVKTKYRSIHDSDKVQRIEDALVVRVEEGLFFGNSGQLKDRLKRIEMYGDLGVHPGEEPRRIPATRRRSQSRPEEQAMEEGHSPADDHIRAVVFDFGAVTAIDASATLTLLEIVEDYKHRNMEVCFVKLRESCKHAFLRSGLYDLVGPSHFFRKVRDATEYLKSTDRRRMPQDPNQPESMAPRDIVIPGNGQGASSQQHAQEWTVPNKKGSFAASSYFASYMEDAELERRSGVIIRGEPQSEVEEDIFVTGSDNAGSHTGFAKRFRARSGKIPLGLATLFDERNSVELTTDSEVESPGFGPDAEDTVRSGRVPTDGHV</sequence>
<dbReference type="PANTHER" id="PTHR11814">
    <property type="entry name" value="SULFATE TRANSPORTER"/>
    <property type="match status" value="1"/>
</dbReference>
<evidence type="ECO:0000313" key="8">
    <source>
        <dbReference type="EMBL" id="KNC96600.1"/>
    </source>
</evidence>
<feature type="transmembrane region" description="Helical" evidence="6">
    <location>
        <begin position="448"/>
        <end position="465"/>
    </location>
</feature>
<dbReference type="Pfam" id="PF01740">
    <property type="entry name" value="STAS"/>
    <property type="match status" value="1"/>
</dbReference>
<dbReference type="CDD" id="cd07042">
    <property type="entry name" value="STAS_SulP_like_sulfate_transporter"/>
    <property type="match status" value="1"/>
</dbReference>
<name>A0A0L0H533_SPIPD</name>
<dbReference type="AlphaFoldDB" id="A0A0L0H533"/>
<dbReference type="FunCoup" id="A0A0L0H533">
    <property type="interactions" value="5"/>
</dbReference>
<feature type="domain" description="STAS" evidence="7">
    <location>
        <begin position="569"/>
        <end position="720"/>
    </location>
</feature>
<dbReference type="GeneID" id="27691361"/>
<dbReference type="OMA" id="TGPMSVT"/>
<dbReference type="VEuPathDB" id="FungiDB:SPPG_08184"/>
<feature type="compositionally biased region" description="Basic and acidic residues" evidence="5">
    <location>
        <begin position="629"/>
        <end position="642"/>
    </location>
</feature>
<dbReference type="InterPro" id="IPR002645">
    <property type="entry name" value="STAS_dom"/>
</dbReference>
<feature type="transmembrane region" description="Helical" evidence="6">
    <location>
        <begin position="193"/>
        <end position="214"/>
    </location>
</feature>
<gene>
    <name evidence="8" type="ORF">SPPG_08184</name>
</gene>
<evidence type="ECO:0000256" key="2">
    <source>
        <dbReference type="ARBA" id="ARBA00022692"/>
    </source>
</evidence>
<organism evidence="8 9">
    <name type="scientific">Spizellomyces punctatus (strain DAOM BR117)</name>
    <dbReference type="NCBI Taxonomy" id="645134"/>
    <lineage>
        <taxon>Eukaryota</taxon>
        <taxon>Fungi</taxon>
        <taxon>Fungi incertae sedis</taxon>
        <taxon>Chytridiomycota</taxon>
        <taxon>Chytridiomycota incertae sedis</taxon>
        <taxon>Chytridiomycetes</taxon>
        <taxon>Spizellomycetales</taxon>
        <taxon>Spizellomycetaceae</taxon>
        <taxon>Spizellomyces</taxon>
    </lineage>
</organism>
<proteinExistence type="predicted"/>
<evidence type="ECO:0000256" key="6">
    <source>
        <dbReference type="SAM" id="Phobius"/>
    </source>
</evidence>
<dbReference type="Pfam" id="PF00916">
    <property type="entry name" value="Sulfate_transp"/>
    <property type="match status" value="1"/>
</dbReference>
<dbReference type="NCBIfam" id="TIGR00815">
    <property type="entry name" value="sulP"/>
    <property type="match status" value="1"/>
</dbReference>
<feature type="transmembrane region" description="Helical" evidence="6">
    <location>
        <begin position="508"/>
        <end position="536"/>
    </location>
</feature>
<keyword evidence="9" id="KW-1185">Reference proteome</keyword>
<evidence type="ECO:0000256" key="4">
    <source>
        <dbReference type="ARBA" id="ARBA00023136"/>
    </source>
</evidence>
<feature type="transmembrane region" description="Helical" evidence="6">
    <location>
        <begin position="321"/>
        <end position="341"/>
    </location>
</feature>
<dbReference type="GO" id="GO:0055085">
    <property type="term" value="P:transmembrane transport"/>
    <property type="evidence" value="ECO:0007669"/>
    <property type="project" value="InterPro"/>
</dbReference>
<dbReference type="SUPFAM" id="SSF52091">
    <property type="entry name" value="SpoIIaa-like"/>
    <property type="match status" value="1"/>
</dbReference>
<evidence type="ECO:0000313" key="9">
    <source>
        <dbReference type="Proteomes" id="UP000053201"/>
    </source>
</evidence>
<dbReference type="InterPro" id="IPR011547">
    <property type="entry name" value="SLC26A/SulP_dom"/>
</dbReference>
<dbReference type="OrthoDB" id="427213at2759"/>
<protein>
    <submittedName>
        <fullName evidence="8">Sulfate permease</fullName>
    </submittedName>
</protein>
<dbReference type="Gene3D" id="3.30.750.24">
    <property type="entry name" value="STAS domain"/>
    <property type="match status" value="1"/>
</dbReference>
<feature type="transmembrane region" description="Helical" evidence="6">
    <location>
        <begin position="374"/>
        <end position="398"/>
    </location>
</feature>
<dbReference type="RefSeq" id="XP_016604640.1">
    <property type="nucleotide sequence ID" value="XM_016756342.1"/>
</dbReference>
<feature type="region of interest" description="Disordered" evidence="5">
    <location>
        <begin position="612"/>
        <end position="642"/>
    </location>
</feature>
<dbReference type="InterPro" id="IPR001902">
    <property type="entry name" value="SLC26A/SulP_fam"/>
</dbReference>
<feature type="region of interest" description="Disordered" evidence="5">
    <location>
        <begin position="846"/>
        <end position="876"/>
    </location>
</feature>
<evidence type="ECO:0000256" key="3">
    <source>
        <dbReference type="ARBA" id="ARBA00022989"/>
    </source>
</evidence>
<dbReference type="eggNOG" id="KOG0236">
    <property type="taxonomic scope" value="Eukaryota"/>
</dbReference>
<dbReference type="InParanoid" id="A0A0L0H533"/>
<keyword evidence="3 6" id="KW-1133">Transmembrane helix</keyword>
<dbReference type="STRING" id="645134.A0A0L0H533"/>
<keyword evidence="2 6" id="KW-0812">Transmembrane</keyword>
<dbReference type="PROSITE" id="PS50801">
    <property type="entry name" value="STAS"/>
    <property type="match status" value="1"/>
</dbReference>
<feature type="transmembrane region" description="Helical" evidence="6">
    <location>
        <begin position="102"/>
        <end position="120"/>
    </location>
</feature>
<comment type="subcellular location">
    <subcellularLocation>
        <location evidence="1">Membrane</location>
        <topology evidence="1">Multi-pass membrane protein</topology>
    </subcellularLocation>
</comment>
<reference evidence="8 9" key="1">
    <citation type="submission" date="2009-08" db="EMBL/GenBank/DDBJ databases">
        <title>The Genome Sequence of Spizellomyces punctatus strain DAOM BR117.</title>
        <authorList>
            <consortium name="The Broad Institute Genome Sequencing Platform"/>
            <person name="Russ C."/>
            <person name="Cuomo C."/>
            <person name="Shea T."/>
            <person name="Young S.K."/>
            <person name="Zeng Q."/>
            <person name="Koehrsen M."/>
            <person name="Haas B."/>
            <person name="Borodovsky M."/>
            <person name="Guigo R."/>
            <person name="Alvarado L."/>
            <person name="Berlin A."/>
            <person name="Bochicchio J."/>
            <person name="Borenstein D."/>
            <person name="Chapman S."/>
            <person name="Chen Z."/>
            <person name="Engels R."/>
            <person name="Freedman E."/>
            <person name="Gellesch M."/>
            <person name="Goldberg J."/>
            <person name="Griggs A."/>
            <person name="Gujja S."/>
            <person name="Heiman D."/>
            <person name="Hepburn T."/>
            <person name="Howarth C."/>
            <person name="Jen D."/>
            <person name="Larson L."/>
            <person name="Lewis B."/>
            <person name="Mehta T."/>
            <person name="Park D."/>
            <person name="Pearson M."/>
            <person name="Roberts A."/>
            <person name="Saif S."/>
            <person name="Shenoy N."/>
            <person name="Sisk P."/>
            <person name="Stolte C."/>
            <person name="Sykes S."/>
            <person name="Thomson T."/>
            <person name="Walk T."/>
            <person name="White J."/>
            <person name="Yandava C."/>
            <person name="Burger G."/>
            <person name="Gray M.W."/>
            <person name="Holland P.W.H."/>
            <person name="King N."/>
            <person name="Lang F.B.F."/>
            <person name="Roger A.J."/>
            <person name="Ruiz-Trillo I."/>
            <person name="Lander E."/>
            <person name="Nusbaum C."/>
        </authorList>
    </citation>
    <scope>NUCLEOTIDE SEQUENCE [LARGE SCALE GENOMIC DNA]</scope>
    <source>
        <strain evidence="8 9">DAOM BR117</strain>
    </source>
</reference>
<feature type="transmembrane region" description="Helical" evidence="6">
    <location>
        <begin position="226"/>
        <end position="244"/>
    </location>
</feature>
<feature type="transmembrane region" description="Helical" evidence="6">
    <location>
        <begin position="410"/>
        <end position="428"/>
    </location>
</feature>
<feature type="transmembrane region" description="Helical" evidence="6">
    <location>
        <begin position="288"/>
        <end position="309"/>
    </location>
</feature>
<feature type="region of interest" description="Disordered" evidence="5">
    <location>
        <begin position="722"/>
        <end position="753"/>
    </location>
</feature>
<keyword evidence="4 6" id="KW-0472">Membrane</keyword>
<dbReference type="GO" id="GO:0016020">
    <property type="term" value="C:membrane"/>
    <property type="evidence" value="ECO:0007669"/>
    <property type="project" value="UniProtKB-SubCell"/>
</dbReference>
<dbReference type="EMBL" id="KQ257468">
    <property type="protein sequence ID" value="KNC96600.1"/>
    <property type="molecule type" value="Genomic_DNA"/>
</dbReference>